<dbReference type="Gene3D" id="3.40.50.2300">
    <property type="match status" value="1"/>
</dbReference>
<proteinExistence type="predicted"/>
<gene>
    <name evidence="4" type="ORF">B0A64_17140</name>
</gene>
<organism evidence="4 5">
    <name type="scientific">Flavobacterium araucananum</name>
    <dbReference type="NCBI Taxonomy" id="946678"/>
    <lineage>
        <taxon>Bacteria</taxon>
        <taxon>Pseudomonadati</taxon>
        <taxon>Bacteroidota</taxon>
        <taxon>Flavobacteriia</taxon>
        <taxon>Flavobacteriales</taxon>
        <taxon>Flavobacteriaceae</taxon>
        <taxon>Flavobacterium</taxon>
    </lineage>
</organism>
<dbReference type="SUPFAM" id="SSF52172">
    <property type="entry name" value="CheY-like"/>
    <property type="match status" value="1"/>
</dbReference>
<keyword evidence="5" id="KW-1185">Reference proteome</keyword>
<comment type="caution">
    <text evidence="4">The sequence shown here is derived from an EMBL/GenBank/DDBJ whole genome shotgun (WGS) entry which is preliminary data.</text>
</comment>
<dbReference type="AlphaFoldDB" id="A0A227P301"/>
<dbReference type="SMART" id="SM00448">
    <property type="entry name" value="REC"/>
    <property type="match status" value="1"/>
</dbReference>
<evidence type="ECO:0000256" key="2">
    <source>
        <dbReference type="PROSITE-ProRule" id="PRU00169"/>
    </source>
</evidence>
<dbReference type="RefSeq" id="WP_089480727.1">
    <property type="nucleotide sequence ID" value="NZ_MUGS01000038.1"/>
</dbReference>
<dbReference type="Pfam" id="PF00072">
    <property type="entry name" value="Response_reg"/>
    <property type="match status" value="1"/>
</dbReference>
<protein>
    <recommendedName>
        <fullName evidence="3">Response regulatory domain-containing protein</fullName>
    </recommendedName>
</protein>
<feature type="modified residue" description="4-aspartylphosphate" evidence="2">
    <location>
        <position position="58"/>
    </location>
</feature>
<evidence type="ECO:0000256" key="1">
    <source>
        <dbReference type="ARBA" id="ARBA00022553"/>
    </source>
</evidence>
<name>A0A227P301_9FLAO</name>
<feature type="domain" description="Response regulatory" evidence="3">
    <location>
        <begin position="5"/>
        <end position="127"/>
    </location>
</feature>
<dbReference type="EMBL" id="MUGS01000038">
    <property type="protein sequence ID" value="OXG03638.1"/>
    <property type="molecule type" value="Genomic_DNA"/>
</dbReference>
<dbReference type="Proteomes" id="UP000214684">
    <property type="component" value="Unassembled WGS sequence"/>
</dbReference>
<dbReference type="PANTHER" id="PTHR44591:SF3">
    <property type="entry name" value="RESPONSE REGULATORY DOMAIN-CONTAINING PROTEIN"/>
    <property type="match status" value="1"/>
</dbReference>
<evidence type="ECO:0000313" key="4">
    <source>
        <dbReference type="EMBL" id="OXG03638.1"/>
    </source>
</evidence>
<evidence type="ECO:0000259" key="3">
    <source>
        <dbReference type="PROSITE" id="PS50110"/>
    </source>
</evidence>
<dbReference type="PROSITE" id="PS50110">
    <property type="entry name" value="RESPONSE_REGULATORY"/>
    <property type="match status" value="1"/>
</dbReference>
<dbReference type="PANTHER" id="PTHR44591">
    <property type="entry name" value="STRESS RESPONSE REGULATOR PROTEIN 1"/>
    <property type="match status" value="1"/>
</dbReference>
<dbReference type="InterPro" id="IPR050595">
    <property type="entry name" value="Bact_response_regulator"/>
</dbReference>
<accession>A0A227P301</accession>
<dbReference type="InterPro" id="IPR001789">
    <property type="entry name" value="Sig_transdc_resp-reg_receiver"/>
</dbReference>
<sequence>MLYKNILLIDDDMDDVELFLEVINSLKKEIVFSYATDPLKALAELKISEKLPDLLFLDINMPCLNGLDLLNELQNDTKLRYIEVILISSAPEDIIRKNLSAKKYEIGRYMRKPNNYNDFVNQMRTIL</sequence>
<dbReference type="GO" id="GO:0000160">
    <property type="term" value="P:phosphorelay signal transduction system"/>
    <property type="evidence" value="ECO:0007669"/>
    <property type="project" value="InterPro"/>
</dbReference>
<dbReference type="OrthoDB" id="9789181at2"/>
<keyword evidence="1 2" id="KW-0597">Phosphoprotein</keyword>
<dbReference type="InterPro" id="IPR011006">
    <property type="entry name" value="CheY-like_superfamily"/>
</dbReference>
<evidence type="ECO:0000313" key="5">
    <source>
        <dbReference type="Proteomes" id="UP000214684"/>
    </source>
</evidence>
<reference evidence="4 5" key="1">
    <citation type="submission" date="2016-11" db="EMBL/GenBank/DDBJ databases">
        <title>Whole genomes of Flavobacteriaceae.</title>
        <authorList>
            <person name="Stine C."/>
            <person name="Li C."/>
            <person name="Tadesse D."/>
        </authorList>
    </citation>
    <scope>NUCLEOTIDE SEQUENCE [LARGE SCALE GENOMIC DNA]</scope>
    <source>
        <strain evidence="4 5">DSM 24704</strain>
    </source>
</reference>